<dbReference type="Pfam" id="PF01131">
    <property type="entry name" value="Topoisom_bac"/>
    <property type="match status" value="1"/>
</dbReference>
<feature type="site" description="Interaction with DNA" evidence="10">
    <location>
        <position position="162"/>
    </location>
</feature>
<dbReference type="InterPro" id="IPR013824">
    <property type="entry name" value="Topo_IA_cen_sub1"/>
</dbReference>
<dbReference type="PANTHER" id="PTHR42785">
    <property type="entry name" value="DNA TOPOISOMERASE, TYPE IA, CORE"/>
    <property type="match status" value="1"/>
</dbReference>
<dbReference type="Gene3D" id="1.10.460.10">
    <property type="entry name" value="Topoisomerase I, domain 2"/>
    <property type="match status" value="1"/>
</dbReference>
<dbReference type="HAMAP" id="MF_00952">
    <property type="entry name" value="Topoisom_1_prok"/>
    <property type="match status" value="1"/>
</dbReference>
<dbReference type="EC" id="5.6.2.1" evidence="10"/>
<evidence type="ECO:0000256" key="6">
    <source>
        <dbReference type="ARBA" id="ARBA00022842"/>
    </source>
</evidence>
<dbReference type="CDD" id="cd00186">
    <property type="entry name" value="TOP1Ac"/>
    <property type="match status" value="1"/>
</dbReference>
<dbReference type="PROSITE" id="PS50880">
    <property type="entry name" value="TOPRIM"/>
    <property type="match status" value="1"/>
</dbReference>
<keyword evidence="8 10" id="KW-0238">DNA-binding</keyword>
<evidence type="ECO:0000256" key="1">
    <source>
        <dbReference type="ARBA" id="ARBA00000213"/>
    </source>
</evidence>
<name>A0A5C0UIY9_9RICK</name>
<evidence type="ECO:0000313" key="14">
    <source>
        <dbReference type="Proteomes" id="UP000323844"/>
    </source>
</evidence>
<keyword evidence="14" id="KW-1185">Reference proteome</keyword>
<dbReference type="InterPro" id="IPR000380">
    <property type="entry name" value="Topo_IA"/>
</dbReference>
<comment type="similarity">
    <text evidence="2 10">Belongs to the type IA topoisomerase family.</text>
</comment>
<evidence type="ECO:0000256" key="8">
    <source>
        <dbReference type="ARBA" id="ARBA00023125"/>
    </source>
</evidence>
<sequence>MKLVIVESKAKVKTLEKYLGKEFNVIASMGHVKALPSKQGSVLPEKDFQMIYEYVKGASSIVGDIAKKSLKTTKIYLATDPDREGEAIAWHIYNSVTQYLKNNSEISTDTKFSRIAFNEITRDKVKEAILNPRDIDMNLVQAQQARLALDYLVGFTLSPLLWKKLPKCKSAGRVQSVALRLICEREFERAKFDTQEYWSVLLNFLTKDNKEIKAKLTHKDGKKLDKFDISEQEAKELEVKLREKYFKILRIQKKKSNKNPPPPFNTASLQQEAATKLGFTVKKTMQIAQKLYEGIQVEDDIVGLITYMRTDAVVLSNEALTQIRDFINTSFGSNFVPTKSRIYSTKTKNAQEAHEAVRPTNVNLTPEKIKDSLSDEQRALYELIWKRSVASQMKSSVIETISAEATCDDGSHIAQATESYISSSNCYSIIYNSYDEYDDKIEKASIMYSLQEGESLTTQSITPKQHFTEPPARYSEASLVKKLEELGIGRPSTYVNIISVLQNREYANLDKKRFIPNFTGSILITFLENFFDEYFQYNFTAKLEEELDEVAKGKTCKEKLLNKFWKKFNEKIKTIEDKSYQEVSDLMAKALEKIVFPKEDSKKPCPKCGEKNIEIKIGKFGPFLTCAQYPQCQFSKSVADYLSNDIEGNTQNDLVFEDSNKKEISIKHGKYGMYIQQEDKENKSIKRISIPSGLDKNSLSKDLILKMLDLPKVIGQHTETGENVYLKVSKFGFYIEHQSITANIKYKQDPFNIAIDEAVKLLTQTQKLKNKKATTKRIKK</sequence>
<dbReference type="InterPro" id="IPR013826">
    <property type="entry name" value="Topo_IA_cen_sub3"/>
</dbReference>
<keyword evidence="9 10" id="KW-0413">Isomerase</keyword>
<dbReference type="OrthoDB" id="9804262at2"/>
<evidence type="ECO:0000256" key="7">
    <source>
        <dbReference type="ARBA" id="ARBA00023029"/>
    </source>
</evidence>
<dbReference type="InterPro" id="IPR023405">
    <property type="entry name" value="Topo_IA_core_domain"/>
</dbReference>
<comment type="catalytic activity">
    <reaction evidence="1 10">
        <text>ATP-independent breakage of single-stranded DNA, followed by passage and rejoining.</text>
        <dbReference type="EC" id="5.6.2.1"/>
    </reaction>
</comment>
<dbReference type="InterPro" id="IPR013497">
    <property type="entry name" value="Topo_IA_cen"/>
</dbReference>
<dbReference type="InterPro" id="IPR025589">
    <property type="entry name" value="Toprim_C_rpt"/>
</dbReference>
<dbReference type="Gene3D" id="1.10.290.10">
    <property type="entry name" value="Topoisomerase I, domain 4"/>
    <property type="match status" value="1"/>
</dbReference>
<feature type="domain" description="Toprim" evidence="11">
    <location>
        <begin position="1"/>
        <end position="120"/>
    </location>
</feature>
<dbReference type="GO" id="GO:0006265">
    <property type="term" value="P:DNA topological change"/>
    <property type="evidence" value="ECO:0007669"/>
    <property type="project" value="UniProtKB-UniRule"/>
</dbReference>
<proteinExistence type="inferred from homology"/>
<gene>
    <name evidence="10 13" type="primary">topA</name>
    <name evidence="13" type="ORF">FZC37_02350</name>
</gene>
<keyword evidence="5" id="KW-0862">Zinc</keyword>
<dbReference type="Gene3D" id="3.30.65.10">
    <property type="entry name" value="Bacterial Topoisomerase I, domain 1"/>
    <property type="match status" value="1"/>
</dbReference>
<feature type="site" description="Interaction with DNA" evidence="10">
    <location>
        <position position="504"/>
    </location>
</feature>
<dbReference type="InterPro" id="IPR023406">
    <property type="entry name" value="Topo_IA_AS"/>
</dbReference>
<dbReference type="SMART" id="SM00436">
    <property type="entry name" value="TOP1Bc"/>
    <property type="match status" value="1"/>
</dbReference>
<reference evidence="13 14" key="1">
    <citation type="submission" date="2019-08" db="EMBL/GenBank/DDBJ databases">
        <title>Highly reduced genomes of protist endosymbionts show evolutionary convergence.</title>
        <authorList>
            <person name="George E."/>
            <person name="Husnik F."/>
            <person name="Tashyreva D."/>
            <person name="Prokopchuk G."/>
            <person name="Horak A."/>
            <person name="Kwong W.K."/>
            <person name="Lukes J."/>
            <person name="Keeling P.J."/>
        </authorList>
    </citation>
    <scope>NUCLEOTIDE SEQUENCE [LARGE SCALE GENOMIC DNA]</scope>
    <source>
        <strain evidence="13">1621</strain>
    </source>
</reference>
<dbReference type="PROSITE" id="PS52039">
    <property type="entry name" value="TOPO_IA_2"/>
    <property type="match status" value="1"/>
</dbReference>
<feature type="site" description="Interaction with DNA" evidence="10">
    <location>
        <position position="31"/>
    </location>
</feature>
<dbReference type="GO" id="GO:0008270">
    <property type="term" value="F:zinc ion binding"/>
    <property type="evidence" value="ECO:0007669"/>
    <property type="project" value="UniProtKB-KW"/>
</dbReference>
<dbReference type="AlphaFoldDB" id="A0A5C0UIY9"/>
<dbReference type="Pfam" id="PF13368">
    <property type="entry name" value="Toprim_C_rpt"/>
    <property type="match status" value="1"/>
</dbReference>
<dbReference type="KEGG" id="snay:FZC37_02350"/>
<comment type="subunit">
    <text evidence="10">Monomer.</text>
</comment>
<dbReference type="PRINTS" id="PR00417">
    <property type="entry name" value="PRTPISMRASEI"/>
</dbReference>
<dbReference type="InterPro" id="IPR013498">
    <property type="entry name" value="Topo_IA_Znf"/>
</dbReference>
<dbReference type="GO" id="GO:0003917">
    <property type="term" value="F:DNA topoisomerase type I (single strand cut, ATP-independent) activity"/>
    <property type="evidence" value="ECO:0007669"/>
    <property type="project" value="UniProtKB-UniRule"/>
</dbReference>
<dbReference type="SMART" id="SM00437">
    <property type="entry name" value="TOP1Ac"/>
    <property type="match status" value="1"/>
</dbReference>
<dbReference type="InterPro" id="IPR005733">
    <property type="entry name" value="TopoI_bac-type"/>
</dbReference>
<evidence type="ECO:0000256" key="5">
    <source>
        <dbReference type="ARBA" id="ARBA00022833"/>
    </source>
</evidence>
<feature type="site" description="Interaction with DNA" evidence="10">
    <location>
        <position position="309"/>
    </location>
</feature>
<dbReference type="PANTHER" id="PTHR42785:SF1">
    <property type="entry name" value="DNA TOPOISOMERASE"/>
    <property type="match status" value="1"/>
</dbReference>
<organism evidence="13 14">
    <name type="scientific">Candidatus Sneabacter namystus</name>
    <dbReference type="NCBI Taxonomy" id="2601646"/>
    <lineage>
        <taxon>Bacteria</taxon>
        <taxon>Pseudomonadati</taxon>
        <taxon>Pseudomonadota</taxon>
        <taxon>Alphaproteobacteria</taxon>
        <taxon>Rickettsiales</taxon>
        <taxon>Rickettsiaceae</taxon>
        <taxon>Rickettsieae</taxon>
        <taxon>Candidatus Sneabacter</taxon>
    </lineage>
</organism>
<keyword evidence="4" id="KW-0863">Zinc-finger</keyword>
<dbReference type="SUPFAM" id="SSF56712">
    <property type="entry name" value="Prokaryotic type I DNA topoisomerase"/>
    <property type="match status" value="1"/>
</dbReference>
<feature type="site" description="Interaction with DNA" evidence="10">
    <location>
        <position position="146"/>
    </location>
</feature>
<dbReference type="EMBL" id="CP043312">
    <property type="protein sequence ID" value="QEK39757.1"/>
    <property type="molecule type" value="Genomic_DNA"/>
</dbReference>
<feature type="site" description="Interaction with DNA" evidence="10">
    <location>
        <position position="150"/>
    </location>
</feature>
<dbReference type="InterPro" id="IPR013825">
    <property type="entry name" value="Topo_IA_cen_sub2"/>
</dbReference>
<dbReference type="PROSITE" id="PS00396">
    <property type="entry name" value="TOPO_IA_1"/>
    <property type="match status" value="1"/>
</dbReference>
<dbReference type="InterPro" id="IPR006171">
    <property type="entry name" value="TOPRIM_dom"/>
</dbReference>
<feature type="active site" description="O-(5'-phospho-DNA)-tyrosine intermediate" evidence="10">
    <location>
        <position position="307"/>
    </location>
</feature>
<dbReference type="NCBIfam" id="TIGR01051">
    <property type="entry name" value="topA_bact"/>
    <property type="match status" value="1"/>
</dbReference>
<keyword evidence="7 10" id="KW-0799">Topoisomerase</keyword>
<dbReference type="SUPFAM" id="SSF57783">
    <property type="entry name" value="Zinc beta-ribbon"/>
    <property type="match status" value="1"/>
</dbReference>
<dbReference type="InterPro" id="IPR028612">
    <property type="entry name" value="Topoisom_1_IA"/>
</dbReference>
<dbReference type="GO" id="GO:0005694">
    <property type="term" value="C:chromosome"/>
    <property type="evidence" value="ECO:0007669"/>
    <property type="project" value="InterPro"/>
</dbReference>
<evidence type="ECO:0000256" key="9">
    <source>
        <dbReference type="ARBA" id="ARBA00023235"/>
    </source>
</evidence>
<dbReference type="Pfam" id="PF01751">
    <property type="entry name" value="Toprim"/>
    <property type="match status" value="1"/>
</dbReference>
<evidence type="ECO:0000259" key="12">
    <source>
        <dbReference type="PROSITE" id="PS52039"/>
    </source>
</evidence>
<keyword evidence="3" id="KW-0479">Metal-binding</keyword>
<accession>A0A5C0UIY9</accession>
<protein>
    <recommendedName>
        <fullName evidence="10">DNA topoisomerase 1</fullName>
        <ecNumber evidence="10">5.6.2.1</ecNumber>
    </recommendedName>
    <alternativeName>
        <fullName evidence="10">DNA topoisomerase I</fullName>
    </alternativeName>
</protein>
<dbReference type="GO" id="GO:0003677">
    <property type="term" value="F:DNA binding"/>
    <property type="evidence" value="ECO:0007669"/>
    <property type="project" value="UniProtKB-KW"/>
</dbReference>
<evidence type="ECO:0000256" key="10">
    <source>
        <dbReference type="HAMAP-Rule" id="MF_00952"/>
    </source>
</evidence>
<evidence type="ECO:0000256" key="2">
    <source>
        <dbReference type="ARBA" id="ARBA00009446"/>
    </source>
</evidence>
<dbReference type="RefSeq" id="WP_148952118.1">
    <property type="nucleotide sequence ID" value="NZ_CP043312.1"/>
</dbReference>
<dbReference type="Gene3D" id="3.40.50.140">
    <property type="match status" value="1"/>
</dbReference>
<feature type="domain" description="Topo IA-type catalytic" evidence="12">
    <location>
        <begin position="136"/>
        <end position="573"/>
    </location>
</feature>
<comment type="caution">
    <text evidence="10">Lacks conserved residue(s) required for the propagation of feature annotation.</text>
</comment>
<dbReference type="Gene3D" id="2.70.20.10">
    <property type="entry name" value="Topoisomerase I, domain 3"/>
    <property type="match status" value="1"/>
</dbReference>
<evidence type="ECO:0000256" key="3">
    <source>
        <dbReference type="ARBA" id="ARBA00022723"/>
    </source>
</evidence>
<evidence type="ECO:0000313" key="13">
    <source>
        <dbReference type="EMBL" id="QEK39757.1"/>
    </source>
</evidence>
<dbReference type="Proteomes" id="UP000323844">
    <property type="component" value="Chromosome"/>
</dbReference>
<dbReference type="InterPro" id="IPR003601">
    <property type="entry name" value="Topo_IA_2"/>
</dbReference>
<dbReference type="InterPro" id="IPR003602">
    <property type="entry name" value="Topo_IA_DNA-bd_dom"/>
</dbReference>
<evidence type="ECO:0000256" key="4">
    <source>
        <dbReference type="ARBA" id="ARBA00022771"/>
    </source>
</evidence>
<comment type="function">
    <text evidence="10">Releases the supercoiling and torsional tension of DNA, which is introduced during the DNA replication and transcription, by transiently cleaving and rejoining one strand of the DNA duplex. Introduces a single-strand break via transesterification at a target site in duplex DNA. The scissile phosphodiester is attacked by the catalytic tyrosine of the enzyme, resulting in the formation of a DNA-(5'-phosphotyrosyl)-enzyme intermediate and the expulsion of a 3'-OH DNA strand. The free DNA strand then undergoes passage around the unbroken strand, thus removing DNA supercoils. Finally, in the religation step, the DNA 3'-OH attacks the covalent intermediate to expel the active-site tyrosine and restore the DNA phosphodiester backbone.</text>
</comment>
<evidence type="ECO:0000259" key="11">
    <source>
        <dbReference type="PROSITE" id="PS50880"/>
    </source>
</evidence>
<dbReference type="Pfam" id="PF01396">
    <property type="entry name" value="Zn_ribbon_Top1"/>
    <property type="match status" value="1"/>
</dbReference>
<keyword evidence="6" id="KW-0460">Magnesium</keyword>
<feature type="region of interest" description="Interaction with DNA" evidence="10">
    <location>
        <begin position="170"/>
        <end position="175"/>
    </location>
</feature>
<dbReference type="SMART" id="SM00493">
    <property type="entry name" value="TOPRIM"/>
    <property type="match status" value="1"/>
</dbReference>